<dbReference type="PANTHER" id="PTHR13220:SF11">
    <property type="entry name" value="TIMELESS-INTERACTING PROTEIN"/>
    <property type="match status" value="1"/>
</dbReference>
<evidence type="ECO:0000313" key="9">
    <source>
        <dbReference type="EMBL" id="CAH2098098.1"/>
    </source>
</evidence>
<dbReference type="PANTHER" id="PTHR13220">
    <property type="entry name" value="TIMELESS INTERACTING-RELATED"/>
    <property type="match status" value="1"/>
</dbReference>
<gene>
    <name evidence="9" type="ORF">EEDITHA_LOCUS13248</name>
</gene>
<dbReference type="GO" id="GO:0043111">
    <property type="term" value="P:replication fork arrest"/>
    <property type="evidence" value="ECO:0007669"/>
    <property type="project" value="TreeGrafter"/>
</dbReference>
<feature type="compositionally biased region" description="Basic and acidic residues" evidence="7">
    <location>
        <begin position="18"/>
        <end position="36"/>
    </location>
</feature>
<feature type="region of interest" description="Disordered" evidence="7">
    <location>
        <begin position="15"/>
        <end position="59"/>
    </location>
</feature>
<dbReference type="GO" id="GO:0031297">
    <property type="term" value="P:replication fork processing"/>
    <property type="evidence" value="ECO:0007669"/>
    <property type="project" value="UniProtKB-UniRule"/>
</dbReference>
<dbReference type="Proteomes" id="UP001153954">
    <property type="component" value="Unassembled WGS sequence"/>
</dbReference>
<feature type="compositionally biased region" description="Basic and acidic residues" evidence="7">
    <location>
        <begin position="414"/>
        <end position="426"/>
    </location>
</feature>
<protein>
    <recommendedName>
        <fullName evidence="6">TIMELESS-interacting protein</fullName>
    </recommendedName>
</protein>
<dbReference type="AlphaFoldDB" id="A0AAU9UG32"/>
<evidence type="ECO:0000256" key="2">
    <source>
        <dbReference type="ARBA" id="ARBA00006075"/>
    </source>
</evidence>
<feature type="region of interest" description="Disordered" evidence="7">
    <location>
        <begin position="241"/>
        <end position="282"/>
    </location>
</feature>
<evidence type="ECO:0000259" key="8">
    <source>
        <dbReference type="Pfam" id="PF07962"/>
    </source>
</evidence>
<feature type="region of interest" description="Disordered" evidence="7">
    <location>
        <begin position="323"/>
        <end position="344"/>
    </location>
</feature>
<dbReference type="EMBL" id="CAKOGL010000019">
    <property type="protein sequence ID" value="CAH2098098.1"/>
    <property type="molecule type" value="Genomic_DNA"/>
</dbReference>
<accession>A0AAU9UG32</accession>
<reference evidence="9" key="1">
    <citation type="submission" date="2022-03" db="EMBL/GenBank/DDBJ databases">
        <authorList>
            <person name="Tunstrom K."/>
        </authorList>
    </citation>
    <scope>NUCLEOTIDE SEQUENCE</scope>
</reference>
<comment type="caution">
    <text evidence="9">The sequence shown here is derived from an EMBL/GenBank/DDBJ whole genome shotgun (WGS) entry which is preliminary data.</text>
</comment>
<evidence type="ECO:0000256" key="7">
    <source>
        <dbReference type="SAM" id="MobiDB-lite"/>
    </source>
</evidence>
<evidence type="ECO:0000313" key="10">
    <source>
        <dbReference type="Proteomes" id="UP001153954"/>
    </source>
</evidence>
<keyword evidence="3 6" id="KW-0227">DNA damage</keyword>
<evidence type="ECO:0000256" key="1">
    <source>
        <dbReference type="ARBA" id="ARBA00004123"/>
    </source>
</evidence>
<proteinExistence type="inferred from homology"/>
<name>A0AAU9UG32_EUPED</name>
<keyword evidence="4 6" id="KW-0539">Nucleus</keyword>
<comment type="subcellular location">
    <subcellularLocation>
        <location evidence="1 6">Nucleus</location>
    </subcellularLocation>
</comment>
<dbReference type="GO" id="GO:0031298">
    <property type="term" value="C:replication fork protection complex"/>
    <property type="evidence" value="ECO:0007669"/>
    <property type="project" value="TreeGrafter"/>
</dbReference>
<sequence>MSLLEDVFLQDEANEAQELERIIEGDEFEERPRSDSDENSEKEDEAEEDKRRVDPTTTKTRRVIKNPRFVLNPARLTGPRGIQVIPDHFKNFKFKGKGHERDDLDLVLKKLEHWAYRLYPKFKFEDCLKKIETLGKKRPVMVHLTKIRSDQYLTEETVVQMDSSDEEAPQDEFDKLLQQQIELARSTPAPNSVKKVLNSPIKENRSLLMPKATSSPSISEEQRERMLRNRKLAEERRLARLKNQSNIDNPQSREELPTTNNVSNNDKFDNINENENTNENNAEITIVRHNRSNIIDSSDEDEAVMVNESIKVDVHNILQNKDTSNDKIKERSANNAKDNNYDNDKEINEEMEILQNDKNLDKSNENFKESVTNNAKDDNYDNDKECNEEMEILQNDKNIDKSNENFKESVTNNSKDDNYDNDKESNEEIEILPNDKNLDKSNGNFKESLINSAKDDKYDSYKENNEEMDILQNNINHDKLIDCIEKTLATKNKDVTHDPDKINYDKAEVTKYNSCNDENKLIEKEISGAEAVESNTQELNIVNKIEMTDRLNSTNQNTDKNQIDNVENIEDLMDVDFSDDF</sequence>
<feature type="region of interest" description="Disordered" evidence="7">
    <location>
        <begin position="407"/>
        <end position="426"/>
    </location>
</feature>
<feature type="compositionally biased region" description="Basic and acidic residues" evidence="7">
    <location>
        <begin position="323"/>
        <end position="332"/>
    </location>
</feature>
<dbReference type="Pfam" id="PF07962">
    <property type="entry name" value="Swi3"/>
    <property type="match status" value="1"/>
</dbReference>
<keyword evidence="10" id="KW-1185">Reference proteome</keyword>
<dbReference type="InterPro" id="IPR040038">
    <property type="entry name" value="TIPIN/Csm3/Swi3"/>
</dbReference>
<evidence type="ECO:0000256" key="5">
    <source>
        <dbReference type="ARBA" id="ARBA00023306"/>
    </source>
</evidence>
<dbReference type="GO" id="GO:0006974">
    <property type="term" value="P:DNA damage response"/>
    <property type="evidence" value="ECO:0007669"/>
    <property type="project" value="UniProtKB-KW"/>
</dbReference>
<comment type="similarity">
    <text evidence="2 6">Belongs to the CSM3 family.</text>
</comment>
<dbReference type="InterPro" id="IPR012923">
    <property type="entry name" value="Csm3"/>
</dbReference>
<evidence type="ECO:0000256" key="3">
    <source>
        <dbReference type="ARBA" id="ARBA00022763"/>
    </source>
</evidence>
<keyword evidence="5 6" id="KW-0131">Cell cycle</keyword>
<evidence type="ECO:0000256" key="6">
    <source>
        <dbReference type="RuleBase" id="RU366049"/>
    </source>
</evidence>
<evidence type="ECO:0000256" key="4">
    <source>
        <dbReference type="ARBA" id="ARBA00023242"/>
    </source>
</evidence>
<feature type="compositionally biased region" description="Low complexity" evidence="7">
    <location>
        <begin position="271"/>
        <end position="282"/>
    </location>
</feature>
<feature type="domain" description="Chromosome segregation in meiosis protein 3" evidence="8">
    <location>
        <begin position="71"/>
        <end position="151"/>
    </location>
</feature>
<dbReference type="GO" id="GO:0003677">
    <property type="term" value="F:DNA binding"/>
    <property type="evidence" value="ECO:0007669"/>
    <property type="project" value="TreeGrafter"/>
</dbReference>
<organism evidence="9 10">
    <name type="scientific">Euphydryas editha</name>
    <name type="common">Edith's checkerspot</name>
    <dbReference type="NCBI Taxonomy" id="104508"/>
    <lineage>
        <taxon>Eukaryota</taxon>
        <taxon>Metazoa</taxon>
        <taxon>Ecdysozoa</taxon>
        <taxon>Arthropoda</taxon>
        <taxon>Hexapoda</taxon>
        <taxon>Insecta</taxon>
        <taxon>Pterygota</taxon>
        <taxon>Neoptera</taxon>
        <taxon>Endopterygota</taxon>
        <taxon>Lepidoptera</taxon>
        <taxon>Glossata</taxon>
        <taxon>Ditrysia</taxon>
        <taxon>Papilionoidea</taxon>
        <taxon>Nymphalidae</taxon>
        <taxon>Nymphalinae</taxon>
        <taxon>Euphydryas</taxon>
    </lineage>
</organism>
<dbReference type="GO" id="GO:0000076">
    <property type="term" value="P:DNA replication checkpoint signaling"/>
    <property type="evidence" value="ECO:0007669"/>
    <property type="project" value="UniProtKB-UniRule"/>
</dbReference>
<feature type="compositionally biased region" description="Acidic residues" evidence="7">
    <location>
        <begin position="37"/>
        <end position="47"/>
    </location>
</feature>
<comment type="function">
    <text evidence="6">Plays an important role in the control of DNA replication and the maintenance of replication fork stability.</text>
</comment>